<organism evidence="5 6">
    <name type="scientific">Sporidiobolus salmonicolor</name>
    <name type="common">Yeast-like fungus</name>
    <name type="synonym">Sporobolomyces salmonicolor</name>
    <dbReference type="NCBI Taxonomy" id="5005"/>
    <lineage>
        <taxon>Eukaryota</taxon>
        <taxon>Fungi</taxon>
        <taxon>Dikarya</taxon>
        <taxon>Basidiomycota</taxon>
        <taxon>Pucciniomycotina</taxon>
        <taxon>Microbotryomycetes</taxon>
        <taxon>Sporidiobolales</taxon>
        <taxon>Sporidiobolaceae</taxon>
        <taxon>Sporobolomyces</taxon>
    </lineage>
</organism>
<dbReference type="PANTHER" id="PTHR12684:SF2">
    <property type="entry name" value="TRNA 2'-PHOSPHOTRANSFERASE 1"/>
    <property type="match status" value="1"/>
</dbReference>
<dbReference type="Pfam" id="PF01885">
    <property type="entry name" value="PTS_2-RNA"/>
    <property type="match status" value="1"/>
</dbReference>
<dbReference type="EMBL" id="CENE01000006">
    <property type="protein sequence ID" value="CEQ40236.1"/>
    <property type="molecule type" value="Genomic_DNA"/>
</dbReference>
<dbReference type="OrthoDB" id="419694at2759"/>
<sequence length="299" mass="32990">MAAELDPCPAASTSAIPTLSPATSSSSTPNPPKSARGRPTDDPDTRWSKTLSYILRHGAQKESLVLRPDGFVRVEDLLKRPKLKGCDMDTLDRIVRDNAKQRFTMRGEPTGEGGQEELWIRANQGHSVKVEALELKPVEKAEDVPLMVHGTYYRLWRVIGTSVPTLSIGGRRLTCPSLLLREGGSKGHVSESHSLCDRFAWRGWRQEWSVDLLRQSDWTLTYTPRAGMRANCDLFIYLNVPLLLAARAHDSQSGTDSISVYTSTNHVVLTAGLDGVIPPKYFSKVVRKSGEVLVPPSAS</sequence>
<dbReference type="InterPro" id="IPR042080">
    <property type="entry name" value="RNA_2'-PTrans_N"/>
</dbReference>
<dbReference type="GO" id="GO:0006388">
    <property type="term" value="P:tRNA splicing, via endonucleolytic cleavage and ligation"/>
    <property type="evidence" value="ECO:0007669"/>
    <property type="project" value="TreeGrafter"/>
</dbReference>
<feature type="region of interest" description="Disordered" evidence="4">
    <location>
        <begin position="1"/>
        <end position="46"/>
    </location>
</feature>
<evidence type="ECO:0000313" key="5">
    <source>
        <dbReference type="EMBL" id="CEQ40236.1"/>
    </source>
</evidence>
<feature type="compositionally biased region" description="Low complexity" evidence="4">
    <location>
        <begin position="9"/>
        <end position="28"/>
    </location>
</feature>
<evidence type="ECO:0000256" key="3">
    <source>
        <dbReference type="ARBA" id="ARBA00047949"/>
    </source>
</evidence>
<comment type="function">
    <text evidence="1">Catalyzes the last step of tRNA splicing, the transfer of the splice junction 2'-phosphate from ligated tRNA to NAD to produce ADP-ribose 1''-2'' cyclic phosphate.</text>
</comment>
<dbReference type="AlphaFoldDB" id="A0A0D6EK12"/>
<evidence type="ECO:0000256" key="4">
    <source>
        <dbReference type="SAM" id="MobiDB-lite"/>
    </source>
</evidence>
<evidence type="ECO:0000256" key="1">
    <source>
        <dbReference type="ARBA" id="ARBA00003343"/>
    </source>
</evidence>
<dbReference type="InterPro" id="IPR002745">
    <property type="entry name" value="Ptrans_KptA/Tpt1"/>
</dbReference>
<evidence type="ECO:0000313" key="6">
    <source>
        <dbReference type="Proteomes" id="UP000243876"/>
    </source>
</evidence>
<reference evidence="6" key="1">
    <citation type="submission" date="2015-02" db="EMBL/GenBank/DDBJ databases">
        <authorList>
            <person name="Gon?alves P."/>
        </authorList>
    </citation>
    <scope>NUCLEOTIDE SEQUENCE [LARGE SCALE GENOMIC DNA]</scope>
</reference>
<dbReference type="Proteomes" id="UP000243876">
    <property type="component" value="Unassembled WGS sequence"/>
</dbReference>
<feature type="non-terminal residue" evidence="5">
    <location>
        <position position="1"/>
    </location>
</feature>
<dbReference type="PANTHER" id="PTHR12684">
    <property type="entry name" value="PUTATIVE PHOSPHOTRANSFERASE"/>
    <property type="match status" value="1"/>
</dbReference>
<accession>A0A0D6EK12</accession>
<gene>
    <name evidence="5" type="primary">SPOSA6832_01850</name>
</gene>
<dbReference type="EC" id="2.7.1.160" evidence="2"/>
<proteinExistence type="predicted"/>
<keyword evidence="6" id="KW-1185">Reference proteome</keyword>
<dbReference type="Gene3D" id="1.10.10.970">
    <property type="entry name" value="RNA 2'-phosphotransferase, Tpt1/KptA family, N-terminal domain"/>
    <property type="match status" value="1"/>
</dbReference>
<dbReference type="SUPFAM" id="SSF56399">
    <property type="entry name" value="ADP-ribosylation"/>
    <property type="match status" value="1"/>
</dbReference>
<protein>
    <recommendedName>
        <fullName evidence="2">2'-phosphotransferase</fullName>
        <ecNumber evidence="2">2.7.1.160</ecNumber>
    </recommendedName>
</protein>
<name>A0A0D6EK12_SPOSA</name>
<dbReference type="GO" id="GO:0000215">
    <property type="term" value="F:tRNA 2'-phosphotransferase activity"/>
    <property type="evidence" value="ECO:0007669"/>
    <property type="project" value="UniProtKB-EC"/>
</dbReference>
<comment type="catalytic activity">
    <reaction evidence="3">
        <text>2'-phospho-[ligated tRNA] + NAD(+) = mature tRNA + ADP-alpha-D-ribose 1'',2''-cyclic phosphate + nicotinamide</text>
        <dbReference type="Rhea" id="RHEA:23324"/>
        <dbReference type="Rhea" id="RHEA-COMP:11106"/>
        <dbReference type="Rhea" id="RHEA-COMP:11107"/>
        <dbReference type="ChEBI" id="CHEBI:17154"/>
        <dbReference type="ChEBI" id="CHEBI:57540"/>
        <dbReference type="ChEBI" id="CHEBI:76596"/>
        <dbReference type="ChEBI" id="CHEBI:82883"/>
        <dbReference type="ChEBI" id="CHEBI:85027"/>
        <dbReference type="EC" id="2.7.1.160"/>
    </reaction>
</comment>
<evidence type="ECO:0000256" key="2">
    <source>
        <dbReference type="ARBA" id="ARBA00012007"/>
    </source>
</evidence>